<dbReference type="NCBIfam" id="NF041950">
    <property type="entry name" value="CBU_0585_fam"/>
    <property type="match status" value="1"/>
</dbReference>
<dbReference type="EMBL" id="JNCF01000022">
    <property type="protein sequence ID" value="KGP63239.1"/>
    <property type="molecule type" value="Genomic_DNA"/>
</dbReference>
<dbReference type="RefSeq" id="WP_035889462.1">
    <property type="nucleotide sequence ID" value="NZ_JNCF01000022.1"/>
</dbReference>
<evidence type="ECO:0000313" key="2">
    <source>
        <dbReference type="Proteomes" id="UP000054422"/>
    </source>
</evidence>
<dbReference type="InterPro" id="IPR049640">
    <property type="entry name" value="CBU_0585/lpg0581-like"/>
</dbReference>
<protein>
    <submittedName>
        <fullName evidence="1">Uncharacterized protein</fullName>
    </submittedName>
</protein>
<evidence type="ECO:0000313" key="1">
    <source>
        <dbReference type="EMBL" id="KGP63239.1"/>
    </source>
</evidence>
<accession>A0A0A2SUW5</accession>
<reference evidence="1 2" key="1">
    <citation type="submission" date="2014-05" db="EMBL/GenBank/DDBJ databases">
        <authorList>
            <person name="Rizzardi K."/>
            <person name="Winiecka-Krusnell J."/>
            <person name="Ramliden M."/>
            <person name="Alm E."/>
            <person name="Andersson S."/>
            <person name="Byfors S."/>
        </authorList>
    </citation>
    <scope>NUCLEOTIDE SEQUENCE [LARGE SCALE GENOMIC DNA]</scope>
    <source>
        <strain evidence="1 2">LEGN</strain>
    </source>
</reference>
<name>A0A0A2SUW5_9GAMM</name>
<sequence length="61" mass="7495">MNKDDINKAYVSPYDKFLFEFDATHKKTASQLQEIQKHERIARMRDDKNYKIEQNVIWEEF</sequence>
<organism evidence="1 2">
    <name type="scientific">Legionella norrlandica</name>
    <dbReference type="NCBI Taxonomy" id="1498499"/>
    <lineage>
        <taxon>Bacteria</taxon>
        <taxon>Pseudomonadati</taxon>
        <taxon>Pseudomonadota</taxon>
        <taxon>Gammaproteobacteria</taxon>
        <taxon>Legionellales</taxon>
        <taxon>Legionellaceae</taxon>
        <taxon>Legionella</taxon>
    </lineage>
</organism>
<proteinExistence type="predicted"/>
<dbReference type="OrthoDB" id="5639082at2"/>
<dbReference type="Proteomes" id="UP000054422">
    <property type="component" value="Unassembled WGS sequence"/>
</dbReference>
<keyword evidence="2" id="KW-1185">Reference proteome</keyword>
<comment type="caution">
    <text evidence="1">The sequence shown here is derived from an EMBL/GenBank/DDBJ whole genome shotgun (WGS) entry which is preliminary data.</text>
</comment>
<gene>
    <name evidence="1" type="ORF">EP47_04585</name>
</gene>
<dbReference type="AlphaFoldDB" id="A0A0A2SUW5"/>